<dbReference type="InterPro" id="IPR052954">
    <property type="entry name" value="GPCR-Ligand_Int"/>
</dbReference>
<feature type="transmembrane region" description="Helical" evidence="5">
    <location>
        <begin position="131"/>
        <end position="151"/>
    </location>
</feature>
<dbReference type="SUPFAM" id="SSF81321">
    <property type="entry name" value="Family A G protein-coupled receptor-like"/>
    <property type="match status" value="1"/>
</dbReference>
<dbReference type="GO" id="GO:0016020">
    <property type="term" value="C:membrane"/>
    <property type="evidence" value="ECO:0007669"/>
    <property type="project" value="UniProtKB-SubCell"/>
</dbReference>
<dbReference type="GO" id="GO:0004930">
    <property type="term" value="F:G protein-coupled receptor activity"/>
    <property type="evidence" value="ECO:0007669"/>
    <property type="project" value="InterPro"/>
</dbReference>
<feature type="transmembrane region" description="Helical" evidence="5">
    <location>
        <begin position="320"/>
        <end position="339"/>
    </location>
</feature>
<evidence type="ECO:0000256" key="1">
    <source>
        <dbReference type="ARBA" id="ARBA00004370"/>
    </source>
</evidence>
<feature type="transmembrane region" description="Helical" evidence="5">
    <location>
        <begin position="172"/>
        <end position="192"/>
    </location>
</feature>
<feature type="domain" description="G-protein coupled receptors family 1 profile" evidence="6">
    <location>
        <begin position="71"/>
        <end position="336"/>
    </location>
</feature>
<protein>
    <recommendedName>
        <fullName evidence="6">G-protein coupled receptors family 1 profile domain-containing protein</fullName>
    </recommendedName>
</protein>
<evidence type="ECO:0000256" key="2">
    <source>
        <dbReference type="ARBA" id="ARBA00022692"/>
    </source>
</evidence>
<dbReference type="PRINTS" id="PR00237">
    <property type="entry name" value="GPCRRHODOPSN"/>
</dbReference>
<gene>
    <name evidence="7" type="ORF">MGAL_10B023237</name>
</gene>
<dbReference type="AlphaFoldDB" id="A0A8B6DIM3"/>
<dbReference type="Gene3D" id="1.20.1070.10">
    <property type="entry name" value="Rhodopsin 7-helix transmembrane proteins"/>
    <property type="match status" value="1"/>
</dbReference>
<comment type="subcellular location">
    <subcellularLocation>
        <location evidence="1">Membrane</location>
    </subcellularLocation>
</comment>
<organism evidence="7 8">
    <name type="scientific">Mytilus galloprovincialis</name>
    <name type="common">Mediterranean mussel</name>
    <dbReference type="NCBI Taxonomy" id="29158"/>
    <lineage>
        <taxon>Eukaryota</taxon>
        <taxon>Metazoa</taxon>
        <taxon>Spiralia</taxon>
        <taxon>Lophotrochozoa</taxon>
        <taxon>Mollusca</taxon>
        <taxon>Bivalvia</taxon>
        <taxon>Autobranchia</taxon>
        <taxon>Pteriomorphia</taxon>
        <taxon>Mytilida</taxon>
        <taxon>Mytiloidea</taxon>
        <taxon>Mytilidae</taxon>
        <taxon>Mytilinae</taxon>
        <taxon>Mytilus</taxon>
    </lineage>
</organism>
<dbReference type="OrthoDB" id="9990906at2759"/>
<keyword evidence="4 5" id="KW-0472">Membrane</keyword>
<name>A0A8B6DIM3_MYTGA</name>
<proteinExistence type="predicted"/>
<feature type="transmembrane region" description="Helical" evidence="5">
    <location>
        <begin position="227"/>
        <end position="251"/>
    </location>
</feature>
<feature type="transmembrane region" description="Helical" evidence="5">
    <location>
        <begin position="52"/>
        <end position="79"/>
    </location>
</feature>
<dbReference type="Pfam" id="PF00001">
    <property type="entry name" value="7tm_1"/>
    <property type="match status" value="1"/>
</dbReference>
<dbReference type="EMBL" id="UYJE01003622">
    <property type="protein sequence ID" value="VDI20830.1"/>
    <property type="molecule type" value="Genomic_DNA"/>
</dbReference>
<evidence type="ECO:0000256" key="3">
    <source>
        <dbReference type="ARBA" id="ARBA00022989"/>
    </source>
</evidence>
<dbReference type="PANTHER" id="PTHR46641:SF25">
    <property type="entry name" value="CNMAMIDE RECEPTOR-RELATED"/>
    <property type="match status" value="1"/>
</dbReference>
<reference evidence="7" key="1">
    <citation type="submission" date="2018-11" db="EMBL/GenBank/DDBJ databases">
        <authorList>
            <person name="Alioto T."/>
            <person name="Alioto T."/>
        </authorList>
    </citation>
    <scope>NUCLEOTIDE SEQUENCE</scope>
</reference>
<dbReference type="CDD" id="cd14978">
    <property type="entry name" value="7tmA_FMRFamide_R-like"/>
    <property type="match status" value="1"/>
</dbReference>
<dbReference type="InterPro" id="IPR000276">
    <property type="entry name" value="GPCR_Rhodpsn"/>
</dbReference>
<sequence>MTGDISEYEYLAAILRSMNLSQFGNESDHELLYNLIKQIQKKVDSEQEASVLIYNLLTFLPPLILAFGIVGNILSFIVLTKFSNRFPSYHYLYVLASLDMVVLLTGLLRLWVKQITGNDVASESNFLCPLFTFLGFFSSVASVWIVLAISIDRAIAIKYPLKRYKEDVNKRTKTIILIILIGSGLVNIHFLFTMGLQPNKSRDLTSSCDPHLIYLNFYRTVWAWIDAIIYSWIPFCVIGITNIITIIGLFVARKTRKSLNSKEIKVSHREHYMTIMVLTISISVLIMLVPVNTIMIMLIFWKNTIGSNQELYNMQLAKTIGELLMYTSHSVNFVLYYWAGSQFRHQFGKVFFPKKKEKRVQRMSTFEPTCSKSILSIEDDL</sequence>
<feature type="transmembrane region" description="Helical" evidence="5">
    <location>
        <begin position="272"/>
        <end position="300"/>
    </location>
</feature>
<evidence type="ECO:0000313" key="8">
    <source>
        <dbReference type="Proteomes" id="UP000596742"/>
    </source>
</evidence>
<evidence type="ECO:0000313" key="7">
    <source>
        <dbReference type="EMBL" id="VDI20830.1"/>
    </source>
</evidence>
<feature type="transmembrane region" description="Helical" evidence="5">
    <location>
        <begin position="91"/>
        <end position="111"/>
    </location>
</feature>
<comment type="caution">
    <text evidence="7">The sequence shown here is derived from an EMBL/GenBank/DDBJ whole genome shotgun (WGS) entry which is preliminary data.</text>
</comment>
<dbReference type="PANTHER" id="PTHR46641">
    <property type="entry name" value="FMRFAMIDE RECEPTOR-RELATED"/>
    <property type="match status" value="1"/>
</dbReference>
<dbReference type="PROSITE" id="PS50262">
    <property type="entry name" value="G_PROTEIN_RECEP_F1_2"/>
    <property type="match status" value="1"/>
</dbReference>
<evidence type="ECO:0000259" key="6">
    <source>
        <dbReference type="PROSITE" id="PS50262"/>
    </source>
</evidence>
<keyword evidence="2 5" id="KW-0812">Transmembrane</keyword>
<evidence type="ECO:0000256" key="5">
    <source>
        <dbReference type="SAM" id="Phobius"/>
    </source>
</evidence>
<keyword evidence="8" id="KW-1185">Reference proteome</keyword>
<dbReference type="InterPro" id="IPR017452">
    <property type="entry name" value="GPCR_Rhodpsn_7TM"/>
</dbReference>
<evidence type="ECO:0000256" key="4">
    <source>
        <dbReference type="ARBA" id="ARBA00023136"/>
    </source>
</evidence>
<keyword evidence="3 5" id="KW-1133">Transmembrane helix</keyword>
<dbReference type="Proteomes" id="UP000596742">
    <property type="component" value="Unassembled WGS sequence"/>
</dbReference>
<dbReference type="SMART" id="SM01381">
    <property type="entry name" value="7TM_GPCR_Srsx"/>
    <property type="match status" value="1"/>
</dbReference>
<accession>A0A8B6DIM3</accession>